<evidence type="ECO:0000256" key="4">
    <source>
        <dbReference type="ARBA" id="ARBA00022729"/>
    </source>
</evidence>
<dbReference type="InterPro" id="IPR023343">
    <property type="entry name" value="Penicillin_amidase_dom1"/>
</dbReference>
<evidence type="ECO:0000256" key="7">
    <source>
        <dbReference type="ARBA" id="ARBA00023145"/>
    </source>
</evidence>
<sequence length="845" mass="93452">MSLRLPFHLVRLILGAGIAAFSLTGCQAYLDGRYSDSLPPKQGVQPLTGLAERVSIRRNALGMPLIETSTFHDALFGLGYIHATDRLSQMVSLRLMAQGRLAEMAGPGVLEIDRFMRAVNLRKSAEVLYRESSPRMKRFFEVYARGVNAYLYRHRDKLPMDLAAAGYTPEYWTPEDSVLVFCLLNFGLSVNLQEEIAALVMAQRVGSDQLAWLLPTYPDEPLPFEEAAKLKGLKLTGELPGLAAIDRAAAQVAELGLLGVAASNNWAISGSRTRSGKPLMANDTHLPLSMPSYWNFVQIRSPKLNAAGVTVAGVPAVVAGFNGKLGWGMTMVMGDNQDLFLEKVRRENGRLQYLADGKWLPARERHETFIIKGQRPLRETIYETRNGPLLNSVLGERKHALQPLQLSSGFGIALKTTQLEADKSLDAFFDLTRAQNVDQAFEAARDIRAMALNLVFADEQGIGWQVTGRYPNRRGGLGLLPSPGWDGLYDWDGFADPMLHPYDQDPAQGWLGTANHRTVPRGYGMQLSNSWHYPERAERIAELAERGRHDTASMIAMQYDRQTPFAAKLAAMFEGPSMREPLQQAIAALPAGERDKARLALSRLLKFDGGMDAASADAALYSAFLYESARLTFLDELGPDDSSAWKALVQSANTSYSAQADHLLGRDDSPYWDDVTTPQKEDKPAILARSLVAAVDHLSAKLGSDISAWQWGKLHSYTWVTGTTQLAQYLPASRRSSVNAIRGYLDRGPYSAGGDHNTLNVSAYHWGQNFDTWLIPAMRIVVDFGRDEPLIGLNSSGQSGNPASPHYADGIEAWMKGRYTSFPFKAQNLDKVYGNQRLWLVPEKR</sequence>
<dbReference type="GO" id="GO:0042597">
    <property type="term" value="C:periplasmic space"/>
    <property type="evidence" value="ECO:0007669"/>
    <property type="project" value="UniProtKB-SubCell"/>
</dbReference>
<gene>
    <name evidence="14" type="ORF">BN1079_00348</name>
</gene>
<dbReference type="InterPro" id="IPR043146">
    <property type="entry name" value="Penicillin_amidase_N_B-knob"/>
</dbReference>
<dbReference type="GO" id="GO:0009372">
    <property type="term" value="P:quorum sensing"/>
    <property type="evidence" value="ECO:0007669"/>
    <property type="project" value="UniProtKB-KW"/>
</dbReference>
<dbReference type="CDD" id="cd03747">
    <property type="entry name" value="Ntn_PGA_like"/>
    <property type="match status" value="1"/>
</dbReference>
<dbReference type="Gene3D" id="2.30.120.10">
    <property type="match status" value="1"/>
</dbReference>
<dbReference type="PIRSF" id="PIRSF001227">
    <property type="entry name" value="Pen_acylase"/>
    <property type="match status" value="1"/>
</dbReference>
<dbReference type="GO" id="GO:0046872">
    <property type="term" value="F:metal ion binding"/>
    <property type="evidence" value="ECO:0007669"/>
    <property type="project" value="UniProtKB-KW"/>
</dbReference>
<evidence type="ECO:0000256" key="6">
    <source>
        <dbReference type="ARBA" id="ARBA00022801"/>
    </source>
</evidence>
<dbReference type="EMBL" id="CCSF01000001">
    <property type="protein sequence ID" value="CDZ93068.1"/>
    <property type="molecule type" value="Genomic_DNA"/>
</dbReference>
<dbReference type="SUPFAM" id="SSF56235">
    <property type="entry name" value="N-terminal nucleophile aminohydrolases (Ntn hydrolases)"/>
    <property type="match status" value="1"/>
</dbReference>
<name>A0A078LK09_9PSED</name>
<dbReference type="PROSITE" id="PS51257">
    <property type="entry name" value="PROKAR_LIPOPROTEIN"/>
    <property type="match status" value="1"/>
</dbReference>
<dbReference type="Pfam" id="PF01804">
    <property type="entry name" value="Penicil_amidase"/>
    <property type="match status" value="1"/>
</dbReference>
<dbReference type="PANTHER" id="PTHR34218:SF4">
    <property type="entry name" value="ACYL-HOMOSERINE LACTONE ACYLASE QUIP"/>
    <property type="match status" value="1"/>
</dbReference>
<dbReference type="STRING" id="1499686.BN1079_00348"/>
<feature type="binding site" evidence="13">
    <location>
        <position position="195"/>
    </location>
    <ligand>
        <name>Ca(2+)</name>
        <dbReference type="ChEBI" id="CHEBI:29108"/>
    </ligand>
</feature>
<keyword evidence="6" id="KW-0378">Hydrolase</keyword>
<evidence type="ECO:0000256" key="9">
    <source>
        <dbReference type="ARBA" id="ARBA00039041"/>
    </source>
</evidence>
<feature type="binding site" evidence="13">
    <location>
        <position position="338"/>
    </location>
    <ligand>
        <name>Ca(2+)</name>
        <dbReference type="ChEBI" id="CHEBI:29108"/>
    </ligand>
</feature>
<comment type="subcellular location">
    <subcellularLocation>
        <location evidence="1">Periplasm</location>
    </subcellularLocation>
</comment>
<dbReference type="GO" id="GO:0017000">
    <property type="term" value="P:antibiotic biosynthetic process"/>
    <property type="evidence" value="ECO:0007669"/>
    <property type="project" value="InterPro"/>
</dbReference>
<dbReference type="eggNOG" id="COG2366">
    <property type="taxonomic scope" value="Bacteria"/>
</dbReference>
<comment type="subunit">
    <text evidence="8">Heterodimer of an alpha subunit and a beta subunit processed from the same precursor.</text>
</comment>
<dbReference type="PANTHER" id="PTHR34218">
    <property type="entry name" value="PEPTIDASE S45 PENICILLIN AMIDASE"/>
    <property type="match status" value="1"/>
</dbReference>
<dbReference type="InterPro" id="IPR014395">
    <property type="entry name" value="Pen/GL7ACA/AHL_acylase"/>
</dbReference>
<evidence type="ECO:0000313" key="15">
    <source>
        <dbReference type="Proteomes" id="UP000053902"/>
    </source>
</evidence>
<evidence type="ECO:0000256" key="11">
    <source>
        <dbReference type="ARBA" id="ARBA00048629"/>
    </source>
</evidence>
<dbReference type="AlphaFoldDB" id="A0A078LK09"/>
<evidence type="ECO:0000256" key="1">
    <source>
        <dbReference type="ARBA" id="ARBA00004418"/>
    </source>
</evidence>
<dbReference type="HOGENOM" id="CLU_011790_0_1_6"/>
<dbReference type="RefSeq" id="WP_037021862.1">
    <property type="nucleotide sequence ID" value="NZ_CCSF01000001.1"/>
</dbReference>
<dbReference type="Gene3D" id="1.10.439.10">
    <property type="entry name" value="Penicillin Amidohydrolase, domain 1"/>
    <property type="match status" value="1"/>
</dbReference>
<evidence type="ECO:0000256" key="8">
    <source>
        <dbReference type="ARBA" id="ARBA00038735"/>
    </source>
</evidence>
<dbReference type="InterPro" id="IPR029055">
    <property type="entry name" value="Ntn_hydrolases_N"/>
</dbReference>
<keyword evidence="13" id="KW-0106">Calcium</keyword>
<comment type="cofactor">
    <cofactor evidence="13">
        <name>Ca(2+)</name>
        <dbReference type="ChEBI" id="CHEBI:29108"/>
    </cofactor>
    <text evidence="13">Binds 1 Ca(2+) ion per dimer.</text>
</comment>
<accession>A0A078LK09</accession>
<feature type="active site" description="Nucleophile" evidence="12">
    <location>
        <position position="263"/>
    </location>
</feature>
<dbReference type="InterPro" id="IPR043147">
    <property type="entry name" value="Penicillin_amidase_A-knob"/>
</dbReference>
<evidence type="ECO:0000256" key="3">
    <source>
        <dbReference type="ARBA" id="ARBA00022654"/>
    </source>
</evidence>
<evidence type="ECO:0000313" key="14">
    <source>
        <dbReference type="EMBL" id="CDZ93068.1"/>
    </source>
</evidence>
<evidence type="ECO:0000256" key="2">
    <source>
        <dbReference type="ARBA" id="ARBA00006586"/>
    </source>
</evidence>
<dbReference type="Gene3D" id="3.60.20.10">
    <property type="entry name" value="Glutamine Phosphoribosylpyrophosphate, subunit 1, domain 1"/>
    <property type="match status" value="1"/>
</dbReference>
<keyword evidence="15" id="KW-1185">Reference proteome</keyword>
<keyword evidence="5" id="KW-0574">Periplasm</keyword>
<dbReference type="EC" id="3.5.1.97" evidence="9"/>
<dbReference type="MEROPS" id="S45.003"/>
<feature type="binding site" evidence="13">
    <location>
        <position position="335"/>
    </location>
    <ligand>
        <name>Ca(2+)</name>
        <dbReference type="ChEBI" id="CHEBI:29108"/>
    </ligand>
</feature>
<evidence type="ECO:0000256" key="5">
    <source>
        <dbReference type="ARBA" id="ARBA00022764"/>
    </source>
</evidence>
<dbReference type="GO" id="GO:0016811">
    <property type="term" value="F:hydrolase activity, acting on carbon-nitrogen (but not peptide) bonds, in linear amides"/>
    <property type="evidence" value="ECO:0007669"/>
    <property type="project" value="InterPro"/>
</dbReference>
<reference evidence="14 15" key="1">
    <citation type="submission" date="2014-07" db="EMBL/GenBank/DDBJ databases">
        <authorList>
            <person name="Urmite Genomes Urmite Genomes"/>
        </authorList>
    </citation>
    <scope>NUCLEOTIDE SEQUENCE [LARGE SCALE GENOMIC DNA]</scope>
    <source>
        <strain evidence="14 15">20_BN</strain>
    </source>
</reference>
<dbReference type="Gene3D" id="1.10.1400.10">
    <property type="match status" value="1"/>
</dbReference>
<evidence type="ECO:0000256" key="13">
    <source>
        <dbReference type="PIRSR" id="PIRSR001227-2"/>
    </source>
</evidence>
<organism evidence="14 15">
    <name type="scientific">Pseudomonas saudiphocaensis</name>
    <dbReference type="NCBI Taxonomy" id="1499686"/>
    <lineage>
        <taxon>Bacteria</taxon>
        <taxon>Pseudomonadati</taxon>
        <taxon>Pseudomonadota</taxon>
        <taxon>Gammaproteobacteria</taxon>
        <taxon>Pseudomonadales</taxon>
        <taxon>Pseudomonadaceae</taxon>
        <taxon>Pseudomonas</taxon>
    </lineage>
</organism>
<dbReference type="InterPro" id="IPR002692">
    <property type="entry name" value="S45"/>
</dbReference>
<keyword evidence="4" id="KW-0732">Signal</keyword>
<dbReference type="OrthoDB" id="9760084at2"/>
<keyword evidence="7" id="KW-0865">Zymogen</keyword>
<comment type="similarity">
    <text evidence="2">Belongs to the peptidase S45 family.</text>
</comment>
<keyword evidence="3" id="KW-0673">Quorum sensing</keyword>
<proteinExistence type="inferred from homology"/>
<dbReference type="Proteomes" id="UP000053902">
    <property type="component" value="Unassembled WGS sequence"/>
</dbReference>
<evidence type="ECO:0000256" key="12">
    <source>
        <dbReference type="PIRSR" id="PIRSR001227-1"/>
    </source>
</evidence>
<keyword evidence="13" id="KW-0479">Metal-binding</keyword>
<protein>
    <recommendedName>
        <fullName evidence="10">Acyl-homoserine lactone acylase QuiP</fullName>
        <ecNumber evidence="9">3.5.1.97</ecNumber>
    </recommendedName>
</protein>
<comment type="catalytic activity">
    <reaction evidence="11">
        <text>an N-acyl-L-homoserine lactone + H2O = L-homoserine lactone + a carboxylate</text>
        <dbReference type="Rhea" id="RHEA:18937"/>
        <dbReference type="ChEBI" id="CHEBI:15377"/>
        <dbReference type="ChEBI" id="CHEBI:29067"/>
        <dbReference type="ChEBI" id="CHEBI:55474"/>
        <dbReference type="ChEBI" id="CHEBI:58633"/>
        <dbReference type="EC" id="3.5.1.97"/>
    </reaction>
</comment>
<evidence type="ECO:0000256" key="10">
    <source>
        <dbReference type="ARBA" id="ARBA00039697"/>
    </source>
</evidence>